<accession>A0A656GMR3</accession>
<feature type="non-terminal residue" evidence="2">
    <location>
        <position position="36"/>
    </location>
</feature>
<keyword evidence="1" id="KW-1133">Transmembrane helix</keyword>
<evidence type="ECO:0000256" key="1">
    <source>
        <dbReference type="SAM" id="Phobius"/>
    </source>
</evidence>
<keyword evidence="1" id="KW-0812">Transmembrane</keyword>
<dbReference type="Proteomes" id="UP000003465">
    <property type="component" value="Unassembled WGS sequence"/>
</dbReference>
<name>A0A656GMR3_PSEA0</name>
<feature type="transmembrane region" description="Helical" evidence="1">
    <location>
        <begin position="12"/>
        <end position="33"/>
    </location>
</feature>
<dbReference type="EMBL" id="AEAG01002982">
    <property type="protein sequence ID" value="EGH26874.1"/>
    <property type="molecule type" value="Genomic_DNA"/>
</dbReference>
<dbReference type="AlphaFoldDB" id="A0A656GMR3"/>
<evidence type="ECO:0000313" key="2">
    <source>
        <dbReference type="EMBL" id="EGH26874.1"/>
    </source>
</evidence>
<sequence>MVNRVHGNTTNGWANATPAFLFAILLIVVFAGGSYL</sequence>
<reference evidence="2 3" key="1">
    <citation type="journal article" date="2011" name="PLoS Pathog.">
        <title>Dynamic evolution of pathogenicity revealed by sequencing and comparative genomics of 19 Pseudomonas syringae isolates.</title>
        <authorList>
            <person name="Baltrus D.A."/>
            <person name="Nishimura M.T."/>
            <person name="Romanchuk A."/>
            <person name="Chang J.H."/>
            <person name="Mukhtar M.S."/>
            <person name="Cherkis K."/>
            <person name="Roach J."/>
            <person name="Grant S.R."/>
            <person name="Jones C.D."/>
            <person name="Dangl J.L."/>
        </authorList>
    </citation>
    <scope>NUCLEOTIDE SEQUENCE [LARGE SCALE GENOMIC DNA]</scope>
    <source>
        <strain evidence="2 3">301020</strain>
    </source>
</reference>
<evidence type="ECO:0000313" key="3">
    <source>
        <dbReference type="Proteomes" id="UP000003465"/>
    </source>
</evidence>
<protein>
    <submittedName>
        <fullName evidence="2">Uncharacterized protein</fullName>
    </submittedName>
</protein>
<gene>
    <name evidence="2" type="ORF">PSYMO_37521</name>
</gene>
<keyword evidence="1" id="KW-0472">Membrane</keyword>
<comment type="caution">
    <text evidence="2">The sequence shown here is derived from an EMBL/GenBank/DDBJ whole genome shotgun (WGS) entry which is preliminary data.</text>
</comment>
<organism evidence="2 3">
    <name type="scientific">Pseudomonas amygdali pv. mori str. 301020</name>
    <dbReference type="NCBI Taxonomy" id="629261"/>
    <lineage>
        <taxon>Bacteria</taxon>
        <taxon>Pseudomonadati</taxon>
        <taxon>Pseudomonadota</taxon>
        <taxon>Gammaproteobacteria</taxon>
        <taxon>Pseudomonadales</taxon>
        <taxon>Pseudomonadaceae</taxon>
        <taxon>Pseudomonas</taxon>
        <taxon>Pseudomonas amygdali</taxon>
    </lineage>
</organism>
<proteinExistence type="predicted"/>